<dbReference type="GO" id="GO:0004252">
    <property type="term" value="F:serine-type endopeptidase activity"/>
    <property type="evidence" value="ECO:0007669"/>
    <property type="project" value="InterPro"/>
</dbReference>
<evidence type="ECO:0000256" key="1">
    <source>
        <dbReference type="ARBA" id="ARBA00022670"/>
    </source>
</evidence>
<accession>A0AA48I558</accession>
<gene>
    <name evidence="5" type="ORF">RsTaC01_1073</name>
</gene>
<reference evidence="5" key="1">
    <citation type="journal article" date="2023" name="ISME J.">
        <title>Emergence of putative energy parasites within Clostridia revealed by genome analysis of a novel endosymbiotic clade.</title>
        <authorList>
            <person name="Takahashi K."/>
            <person name="Kuwahara H."/>
            <person name="Horikawa Y."/>
            <person name="Izawa K."/>
            <person name="Kato D."/>
            <person name="Inagaki T."/>
            <person name="Yuki M."/>
            <person name="Ohkuma M."/>
            <person name="Hongoh Y."/>
        </authorList>
    </citation>
    <scope>NUCLEOTIDE SEQUENCE</scope>
    <source>
        <strain evidence="5">RsTa-C01</strain>
    </source>
</reference>
<dbReference type="Pfam" id="PF13180">
    <property type="entry name" value="PDZ_2"/>
    <property type="match status" value="1"/>
</dbReference>
<dbReference type="SUPFAM" id="SSF50494">
    <property type="entry name" value="Trypsin-like serine proteases"/>
    <property type="match status" value="1"/>
</dbReference>
<evidence type="ECO:0000259" key="4">
    <source>
        <dbReference type="Pfam" id="PF13180"/>
    </source>
</evidence>
<sequence length="414" mass="45455">MVDNFDNKNDKIINNHKKKEDTGNIFKKDNKLKFILIFVVVVLSILVLGFLGFLTFTNRWEDFVNFWDVSKIDKTDENENLNHVNFEFEEPQKNDENVLSAEQVYEKVAPSIVGIVVYGSDASILSDPKGQGSGVIISKNGYIVTNSHVVIDSKNTNVKVVLSDKEELTGKVIGCDLKTDLAVIKVDKIDLKPIVFADSEETKVGNKIYAIGNPAGLDFANSMTCGIISAKKRSLNQYTQNGSYNDDLLQIDAAINPGNSGGAVVDKFGNIVGMSNLKIVLQGYESMGFAIPSNTVKEVSKSLIETGYVPGRVMLGISGRPVSMLQAQIYDVPIGFIISGINKNSDLSNELQDGDIVTKINSKSITSSEVISKEIKGLKVGDTVKLEVFRPARKKENQKTFEVETRLIEDKGAE</sequence>
<dbReference type="PANTHER" id="PTHR43343">
    <property type="entry name" value="PEPTIDASE S12"/>
    <property type="match status" value="1"/>
</dbReference>
<dbReference type="InterPro" id="IPR009003">
    <property type="entry name" value="Peptidase_S1_PA"/>
</dbReference>
<name>A0AA48I558_9FIRM</name>
<keyword evidence="3" id="KW-1133">Transmembrane helix</keyword>
<evidence type="ECO:0000313" key="5">
    <source>
        <dbReference type="EMBL" id="BED93112.1"/>
    </source>
</evidence>
<dbReference type="SUPFAM" id="SSF50156">
    <property type="entry name" value="PDZ domain-like"/>
    <property type="match status" value="1"/>
</dbReference>
<keyword evidence="1" id="KW-0645">Protease</keyword>
<dbReference type="Pfam" id="PF13365">
    <property type="entry name" value="Trypsin_2"/>
    <property type="match status" value="1"/>
</dbReference>
<organism evidence="5">
    <name type="scientific">Candidatus Paraimprobicoccus trichonymphae</name>
    <dbReference type="NCBI Taxonomy" id="3033793"/>
    <lineage>
        <taxon>Bacteria</taxon>
        <taxon>Bacillati</taxon>
        <taxon>Bacillota</taxon>
        <taxon>Clostridia</taxon>
        <taxon>Candidatus Paraimprobicoccus</taxon>
    </lineage>
</organism>
<dbReference type="Proteomes" id="UP001335720">
    <property type="component" value="Chromosome"/>
</dbReference>
<keyword evidence="3" id="KW-0472">Membrane</keyword>
<dbReference type="GO" id="GO:0006508">
    <property type="term" value="P:proteolysis"/>
    <property type="evidence" value="ECO:0007669"/>
    <property type="project" value="UniProtKB-KW"/>
</dbReference>
<dbReference type="Gene3D" id="2.30.42.10">
    <property type="match status" value="1"/>
</dbReference>
<dbReference type="InterPro" id="IPR001478">
    <property type="entry name" value="PDZ"/>
</dbReference>
<dbReference type="AlphaFoldDB" id="A0AA48I558"/>
<dbReference type="EMBL" id="AP027925">
    <property type="protein sequence ID" value="BED93112.1"/>
    <property type="molecule type" value="Genomic_DNA"/>
</dbReference>
<dbReference type="InterPro" id="IPR001940">
    <property type="entry name" value="Peptidase_S1C"/>
</dbReference>
<dbReference type="Gene3D" id="2.40.10.120">
    <property type="match status" value="1"/>
</dbReference>
<dbReference type="InterPro" id="IPR036034">
    <property type="entry name" value="PDZ_sf"/>
</dbReference>
<protein>
    <submittedName>
        <fullName evidence="5">Trypsin-like peptidase domain-containing protein</fullName>
    </submittedName>
</protein>
<feature type="domain" description="PDZ" evidence="4">
    <location>
        <begin position="335"/>
        <end position="404"/>
    </location>
</feature>
<keyword evidence="3" id="KW-0812">Transmembrane</keyword>
<feature type="transmembrane region" description="Helical" evidence="3">
    <location>
        <begin position="34"/>
        <end position="56"/>
    </location>
</feature>
<dbReference type="KEGG" id="ptrh:RsTaC01_1073"/>
<dbReference type="InterPro" id="IPR051201">
    <property type="entry name" value="Chloro_Bact_Ser_Proteases"/>
</dbReference>
<dbReference type="PRINTS" id="PR00834">
    <property type="entry name" value="PROTEASES2C"/>
</dbReference>
<keyword evidence="2" id="KW-0378">Hydrolase</keyword>
<evidence type="ECO:0000256" key="3">
    <source>
        <dbReference type="SAM" id="Phobius"/>
    </source>
</evidence>
<proteinExistence type="predicted"/>
<dbReference type="PANTHER" id="PTHR43343:SF3">
    <property type="entry name" value="PROTEASE DO-LIKE 8, CHLOROPLASTIC"/>
    <property type="match status" value="1"/>
</dbReference>
<evidence type="ECO:0000256" key="2">
    <source>
        <dbReference type="ARBA" id="ARBA00022801"/>
    </source>
</evidence>